<organism evidence="1 2">
    <name type="scientific">Rhodovibrio sodomensis</name>
    <dbReference type="NCBI Taxonomy" id="1088"/>
    <lineage>
        <taxon>Bacteria</taxon>
        <taxon>Pseudomonadati</taxon>
        <taxon>Pseudomonadota</taxon>
        <taxon>Alphaproteobacteria</taxon>
        <taxon>Rhodospirillales</taxon>
        <taxon>Rhodovibrionaceae</taxon>
        <taxon>Rhodovibrio</taxon>
    </lineage>
</organism>
<dbReference type="EMBL" id="NRRL01000181">
    <property type="protein sequence ID" value="MBK1671389.1"/>
    <property type="molecule type" value="Genomic_DNA"/>
</dbReference>
<proteinExistence type="predicted"/>
<reference evidence="1 2" key="1">
    <citation type="journal article" date="2020" name="Microorganisms">
        <title>Osmotic Adaptation and Compatible Solute Biosynthesis of Phototrophic Bacteria as Revealed from Genome Analyses.</title>
        <authorList>
            <person name="Imhoff J.F."/>
            <person name="Rahn T."/>
            <person name="Kunzel S."/>
            <person name="Keller A."/>
            <person name="Neulinger S.C."/>
        </authorList>
    </citation>
    <scope>NUCLEOTIDE SEQUENCE [LARGE SCALE GENOMIC DNA]</scope>
    <source>
        <strain evidence="1 2">DSM 9895</strain>
    </source>
</reference>
<protein>
    <submittedName>
        <fullName evidence="1">Uncharacterized protein</fullName>
    </submittedName>
</protein>
<keyword evidence="2" id="KW-1185">Reference proteome</keyword>
<evidence type="ECO:0000313" key="2">
    <source>
        <dbReference type="Proteomes" id="UP001296873"/>
    </source>
</evidence>
<evidence type="ECO:0000313" key="1">
    <source>
        <dbReference type="EMBL" id="MBK1671389.1"/>
    </source>
</evidence>
<dbReference type="Proteomes" id="UP001296873">
    <property type="component" value="Unassembled WGS sequence"/>
</dbReference>
<sequence length="69" mass="8235">MNDRHLLLVFTSQDVDSIDWPIECPYDEDGRCLQVAKHWMDGHEARHTFEEAYRSYAEHTANRRQDRAT</sequence>
<accession>A0ABS1DNY1</accession>
<comment type="caution">
    <text evidence="1">The sequence shown here is derived from an EMBL/GenBank/DDBJ whole genome shotgun (WGS) entry which is preliminary data.</text>
</comment>
<name>A0ABS1DNY1_9PROT</name>
<gene>
    <name evidence="1" type="ORF">CKO28_25645</name>
</gene>